<accession>A0A8H7E796</accession>
<evidence type="ECO:0008006" key="9">
    <source>
        <dbReference type="Google" id="ProtNLM"/>
    </source>
</evidence>
<feature type="transmembrane region" description="Helical" evidence="6">
    <location>
        <begin position="348"/>
        <end position="371"/>
    </location>
</feature>
<dbReference type="InterPro" id="IPR002293">
    <property type="entry name" value="AA/rel_permease1"/>
</dbReference>
<feature type="transmembrane region" description="Helical" evidence="6">
    <location>
        <begin position="501"/>
        <end position="520"/>
    </location>
</feature>
<protein>
    <recommendedName>
        <fullName evidence="9">Choline transport protein</fullName>
    </recommendedName>
</protein>
<reference evidence="7" key="1">
    <citation type="submission" date="2020-02" db="EMBL/GenBank/DDBJ databases">
        <authorList>
            <person name="Palmer J.M."/>
        </authorList>
    </citation>
    <scope>NUCLEOTIDE SEQUENCE</scope>
    <source>
        <strain evidence="7">EPUS1.4</strain>
        <tissue evidence="7">Thallus</tissue>
    </source>
</reference>
<keyword evidence="2" id="KW-0813">Transport</keyword>
<comment type="subcellular location">
    <subcellularLocation>
        <location evidence="1">Membrane</location>
        <topology evidence="1">Multi-pass membrane protein</topology>
    </subcellularLocation>
</comment>
<dbReference type="PIRSF" id="PIRSF006060">
    <property type="entry name" value="AA_transporter"/>
    <property type="match status" value="1"/>
</dbReference>
<dbReference type="GO" id="GO:0022857">
    <property type="term" value="F:transmembrane transporter activity"/>
    <property type="evidence" value="ECO:0007669"/>
    <property type="project" value="InterPro"/>
</dbReference>
<sequence>MCGINNATPDVSAKELPEDFSQKLDELDEYGVIDPRVPSKYRGTVFDQRDMQALGKVQVLRRNFKFMTMLGFTSTVICTWEILLSLISFVLTDGGTANLFWGFIVCAIGLSLVYASVAEMASMAPTAGGQYHWVSEFAPRSIQKPLSYIVGWLSATGWQVFLASVAFIVGTIIQGLIILNNENYVYQAWHGTLLAIATISFSIIFNTSLASRLPLIEGIVLIIHMTGLFAIIIPLWVLAPRGNVYDVLFTFTNNGGWSSTGLSAMIGLSSPFTSLIGYDCAVHMSEEVKDASATMPKAIMWSVALNSIMGFIMAVTLIFTLGDITSILDTPTRYPFIQLFYNATRSLVATNVMVAIIIICLTSCCISEVATASRQIWSFARDKGLPFSSFLSHVTPGWNIPLRAVLVSLCISALIACINIGSNTALNAIISLGGVSLISSYYITIACVLLKRLRGEPLPPRRWSLGRYGMAVNMLSLVFLTPIWFFYLWPIATPVTAQTMNWAVVMFGGIVIVSFTYYIVKGRHVYTGPVVLTKRDL</sequence>
<feature type="transmembrane region" description="Helical" evidence="6">
    <location>
        <begin position="257"/>
        <end position="278"/>
    </location>
</feature>
<feature type="transmembrane region" description="Helical" evidence="6">
    <location>
        <begin position="400"/>
        <end position="422"/>
    </location>
</feature>
<feature type="transmembrane region" description="Helical" evidence="6">
    <location>
        <begin position="149"/>
        <end position="178"/>
    </location>
</feature>
<feature type="transmembrane region" description="Helical" evidence="6">
    <location>
        <begin position="428"/>
        <end position="450"/>
    </location>
</feature>
<gene>
    <name evidence="7" type="ORF">GJ744_005546</name>
</gene>
<evidence type="ECO:0000256" key="6">
    <source>
        <dbReference type="SAM" id="Phobius"/>
    </source>
</evidence>
<dbReference type="PANTHER" id="PTHR45649">
    <property type="entry name" value="AMINO-ACID PERMEASE BAT1"/>
    <property type="match status" value="1"/>
</dbReference>
<evidence type="ECO:0000256" key="4">
    <source>
        <dbReference type="ARBA" id="ARBA00022989"/>
    </source>
</evidence>
<dbReference type="Pfam" id="PF13520">
    <property type="entry name" value="AA_permease_2"/>
    <property type="match status" value="1"/>
</dbReference>
<dbReference type="AlphaFoldDB" id="A0A8H7E796"/>
<feature type="transmembrane region" description="Helical" evidence="6">
    <location>
        <begin position="99"/>
        <end position="117"/>
    </location>
</feature>
<feature type="transmembrane region" description="Helical" evidence="6">
    <location>
        <begin position="218"/>
        <end position="237"/>
    </location>
</feature>
<keyword evidence="8" id="KW-1185">Reference proteome</keyword>
<comment type="caution">
    <text evidence="7">The sequence shown here is derived from an EMBL/GenBank/DDBJ whole genome shotgun (WGS) entry which is preliminary data.</text>
</comment>
<proteinExistence type="predicted"/>
<dbReference type="Proteomes" id="UP000606974">
    <property type="component" value="Unassembled WGS sequence"/>
</dbReference>
<feature type="transmembrane region" description="Helical" evidence="6">
    <location>
        <begin position="184"/>
        <end position="206"/>
    </location>
</feature>
<dbReference type="Gene3D" id="1.20.1740.10">
    <property type="entry name" value="Amino acid/polyamine transporter I"/>
    <property type="match status" value="1"/>
</dbReference>
<evidence type="ECO:0000313" key="7">
    <source>
        <dbReference type="EMBL" id="KAF7511000.1"/>
    </source>
</evidence>
<keyword evidence="3 6" id="KW-0812">Transmembrane</keyword>
<name>A0A8H7E796_9EURO</name>
<evidence type="ECO:0000256" key="2">
    <source>
        <dbReference type="ARBA" id="ARBA00022448"/>
    </source>
</evidence>
<dbReference type="GO" id="GO:0016020">
    <property type="term" value="C:membrane"/>
    <property type="evidence" value="ECO:0007669"/>
    <property type="project" value="UniProtKB-SubCell"/>
</dbReference>
<dbReference type="EMBL" id="JAACFV010000024">
    <property type="protein sequence ID" value="KAF7511000.1"/>
    <property type="molecule type" value="Genomic_DNA"/>
</dbReference>
<feature type="transmembrane region" description="Helical" evidence="6">
    <location>
        <begin position="299"/>
        <end position="328"/>
    </location>
</feature>
<feature type="transmembrane region" description="Helical" evidence="6">
    <location>
        <begin position="66"/>
        <end position="87"/>
    </location>
</feature>
<feature type="transmembrane region" description="Helical" evidence="6">
    <location>
        <begin position="471"/>
        <end position="489"/>
    </location>
</feature>
<dbReference type="PANTHER" id="PTHR45649:SF41">
    <property type="entry name" value="TRANSPORTER, PUTATIVE (EUROFUNG)-RELATED"/>
    <property type="match status" value="1"/>
</dbReference>
<evidence type="ECO:0000256" key="5">
    <source>
        <dbReference type="ARBA" id="ARBA00023136"/>
    </source>
</evidence>
<dbReference type="OrthoDB" id="3257095at2759"/>
<keyword evidence="4 6" id="KW-1133">Transmembrane helix</keyword>
<keyword evidence="5 6" id="KW-0472">Membrane</keyword>
<evidence type="ECO:0000256" key="3">
    <source>
        <dbReference type="ARBA" id="ARBA00022692"/>
    </source>
</evidence>
<evidence type="ECO:0000313" key="8">
    <source>
        <dbReference type="Proteomes" id="UP000606974"/>
    </source>
</evidence>
<organism evidence="7 8">
    <name type="scientific">Endocarpon pusillum</name>
    <dbReference type="NCBI Taxonomy" id="364733"/>
    <lineage>
        <taxon>Eukaryota</taxon>
        <taxon>Fungi</taxon>
        <taxon>Dikarya</taxon>
        <taxon>Ascomycota</taxon>
        <taxon>Pezizomycotina</taxon>
        <taxon>Eurotiomycetes</taxon>
        <taxon>Chaetothyriomycetidae</taxon>
        <taxon>Verrucariales</taxon>
        <taxon>Verrucariaceae</taxon>
        <taxon>Endocarpon</taxon>
    </lineage>
</organism>
<evidence type="ECO:0000256" key="1">
    <source>
        <dbReference type="ARBA" id="ARBA00004141"/>
    </source>
</evidence>